<evidence type="ECO:0000256" key="8">
    <source>
        <dbReference type="ARBA" id="ARBA00022786"/>
    </source>
</evidence>
<dbReference type="GO" id="GO:0006325">
    <property type="term" value="P:chromatin organization"/>
    <property type="evidence" value="ECO:0007669"/>
    <property type="project" value="UniProtKB-KW"/>
</dbReference>
<keyword evidence="10 14" id="KW-0156">Chromatin regulator</keyword>
<evidence type="ECO:0000256" key="12">
    <source>
        <dbReference type="ARBA" id="ARBA00023242"/>
    </source>
</evidence>
<evidence type="ECO:0000256" key="9">
    <source>
        <dbReference type="ARBA" id="ARBA00022833"/>
    </source>
</evidence>
<dbReference type="SMART" id="SM00184">
    <property type="entry name" value="RING"/>
    <property type="match status" value="1"/>
</dbReference>
<dbReference type="Proteomes" id="UP001209540">
    <property type="component" value="Unassembled WGS sequence"/>
</dbReference>
<evidence type="ECO:0000256" key="6">
    <source>
        <dbReference type="ARBA" id="ARBA00022723"/>
    </source>
</evidence>
<comment type="caution">
    <text evidence="18">The sequence shown here is derived from an EMBL/GenBank/DDBJ whole genome shotgun (WGS) entry which is preliminary data.</text>
</comment>
<protein>
    <recommendedName>
        <fullName evidence="14">E3 ubiquitin protein ligase</fullName>
        <ecNumber evidence="14">2.3.2.27</ecNumber>
    </recommendedName>
</protein>
<keyword evidence="5 14" id="KW-0808">Transferase</keyword>
<gene>
    <name evidence="18" type="ORF">BDA99DRAFT_509197</name>
</gene>
<organism evidence="18 19">
    <name type="scientific">Phascolomyces articulosus</name>
    <dbReference type="NCBI Taxonomy" id="60185"/>
    <lineage>
        <taxon>Eukaryota</taxon>
        <taxon>Fungi</taxon>
        <taxon>Fungi incertae sedis</taxon>
        <taxon>Mucoromycota</taxon>
        <taxon>Mucoromycotina</taxon>
        <taxon>Mucoromycetes</taxon>
        <taxon>Mucorales</taxon>
        <taxon>Lichtheimiaceae</taxon>
        <taxon>Phascolomyces</taxon>
    </lineage>
</organism>
<dbReference type="InterPro" id="IPR018957">
    <property type="entry name" value="Znf_C3HC4_RING-type"/>
</dbReference>
<keyword evidence="8 14" id="KW-0833">Ubl conjugation pathway</keyword>
<feature type="coiled-coil region" evidence="15">
    <location>
        <begin position="697"/>
        <end position="794"/>
    </location>
</feature>
<dbReference type="Pfam" id="PF00097">
    <property type="entry name" value="zf-C3HC4"/>
    <property type="match status" value="1"/>
</dbReference>
<keyword evidence="19" id="KW-1185">Reference proteome</keyword>
<dbReference type="GO" id="GO:0061630">
    <property type="term" value="F:ubiquitin protein ligase activity"/>
    <property type="evidence" value="ECO:0007669"/>
    <property type="project" value="UniProtKB-EC"/>
</dbReference>
<comment type="similarity">
    <text evidence="4 14">Belongs to the BRE1 family.</text>
</comment>
<dbReference type="InterPro" id="IPR001841">
    <property type="entry name" value="Znf_RING"/>
</dbReference>
<feature type="domain" description="RING-type" evidence="17">
    <location>
        <begin position="822"/>
        <end position="861"/>
    </location>
</feature>
<keyword evidence="12 14" id="KW-0539">Nucleus</keyword>
<feature type="coiled-coil region" evidence="15">
    <location>
        <begin position="223"/>
        <end position="278"/>
    </location>
</feature>
<feature type="coiled-coil region" evidence="15">
    <location>
        <begin position="83"/>
        <end position="117"/>
    </location>
</feature>
<evidence type="ECO:0000256" key="2">
    <source>
        <dbReference type="ARBA" id="ARBA00004123"/>
    </source>
</evidence>
<evidence type="ECO:0000256" key="15">
    <source>
        <dbReference type="SAM" id="Coils"/>
    </source>
</evidence>
<name>A0AAD5K1M8_9FUNG</name>
<dbReference type="SUPFAM" id="SSF57850">
    <property type="entry name" value="RING/U-box"/>
    <property type="match status" value="1"/>
</dbReference>
<dbReference type="GO" id="GO:0016567">
    <property type="term" value="P:protein ubiquitination"/>
    <property type="evidence" value="ECO:0007669"/>
    <property type="project" value="UniProtKB-UniRule"/>
</dbReference>
<evidence type="ECO:0000256" key="13">
    <source>
        <dbReference type="PROSITE-ProRule" id="PRU00175"/>
    </source>
</evidence>
<evidence type="ECO:0000256" key="3">
    <source>
        <dbReference type="ARBA" id="ARBA00004906"/>
    </source>
</evidence>
<dbReference type="PROSITE" id="PS50089">
    <property type="entry name" value="ZF_RING_2"/>
    <property type="match status" value="1"/>
</dbReference>
<feature type="compositionally biased region" description="Low complexity" evidence="16">
    <location>
        <begin position="43"/>
        <end position="68"/>
    </location>
</feature>
<evidence type="ECO:0000259" key="17">
    <source>
        <dbReference type="PROSITE" id="PS50089"/>
    </source>
</evidence>
<feature type="coiled-coil region" evidence="15">
    <location>
        <begin position="416"/>
        <end position="497"/>
    </location>
</feature>
<dbReference type="EC" id="2.3.2.27" evidence="14"/>
<comment type="subcellular location">
    <subcellularLocation>
        <location evidence="2 14">Nucleus</location>
    </subcellularLocation>
</comment>
<dbReference type="GO" id="GO:0005634">
    <property type="term" value="C:nucleus"/>
    <property type="evidence" value="ECO:0007669"/>
    <property type="project" value="UniProtKB-SubCell"/>
</dbReference>
<feature type="compositionally biased region" description="Low complexity" evidence="16">
    <location>
        <begin position="15"/>
        <end position="27"/>
    </location>
</feature>
<evidence type="ECO:0000313" key="18">
    <source>
        <dbReference type="EMBL" id="KAI9264378.1"/>
    </source>
</evidence>
<dbReference type="PANTHER" id="PTHR23163:SF0">
    <property type="entry name" value="E3 UBIQUITIN-PROTEIN LIGASE BRE1"/>
    <property type="match status" value="1"/>
</dbReference>
<dbReference type="GO" id="GO:0008270">
    <property type="term" value="F:zinc ion binding"/>
    <property type="evidence" value="ECO:0007669"/>
    <property type="project" value="UniProtKB-KW"/>
</dbReference>
<dbReference type="EMBL" id="JAIXMP010000012">
    <property type="protein sequence ID" value="KAI9264378.1"/>
    <property type="molecule type" value="Genomic_DNA"/>
</dbReference>
<keyword evidence="7 13" id="KW-0863">Zinc-finger</keyword>
<accession>A0AAD5K1M8</accession>
<dbReference type="GO" id="GO:0033503">
    <property type="term" value="C:HULC complex"/>
    <property type="evidence" value="ECO:0007669"/>
    <property type="project" value="TreeGrafter"/>
</dbReference>
<evidence type="ECO:0000256" key="4">
    <source>
        <dbReference type="ARBA" id="ARBA00005555"/>
    </source>
</evidence>
<feature type="region of interest" description="Disordered" evidence="16">
    <location>
        <begin position="1"/>
        <end position="69"/>
    </location>
</feature>
<evidence type="ECO:0000256" key="7">
    <source>
        <dbReference type="ARBA" id="ARBA00022771"/>
    </source>
</evidence>
<dbReference type="CDD" id="cd16499">
    <property type="entry name" value="RING-HC_Bre1-like"/>
    <property type="match status" value="1"/>
</dbReference>
<reference evidence="18" key="1">
    <citation type="journal article" date="2022" name="IScience">
        <title>Evolution of zygomycete secretomes and the origins of terrestrial fungal ecologies.</title>
        <authorList>
            <person name="Chang Y."/>
            <person name="Wang Y."/>
            <person name="Mondo S."/>
            <person name="Ahrendt S."/>
            <person name="Andreopoulos W."/>
            <person name="Barry K."/>
            <person name="Beard J."/>
            <person name="Benny G.L."/>
            <person name="Blankenship S."/>
            <person name="Bonito G."/>
            <person name="Cuomo C."/>
            <person name="Desiro A."/>
            <person name="Gervers K.A."/>
            <person name="Hundley H."/>
            <person name="Kuo A."/>
            <person name="LaButti K."/>
            <person name="Lang B.F."/>
            <person name="Lipzen A."/>
            <person name="O'Donnell K."/>
            <person name="Pangilinan J."/>
            <person name="Reynolds N."/>
            <person name="Sandor L."/>
            <person name="Smith M.E."/>
            <person name="Tsang A."/>
            <person name="Grigoriev I.V."/>
            <person name="Stajich J.E."/>
            <person name="Spatafora J.W."/>
        </authorList>
    </citation>
    <scope>NUCLEOTIDE SEQUENCE</scope>
    <source>
        <strain evidence="18">RSA 2281</strain>
    </source>
</reference>
<comment type="pathway">
    <text evidence="3 14">Protein modification; protein ubiquitination.</text>
</comment>
<keyword evidence="9 14" id="KW-0862">Zinc</keyword>
<evidence type="ECO:0000256" key="16">
    <source>
        <dbReference type="SAM" id="MobiDB-lite"/>
    </source>
</evidence>
<evidence type="ECO:0000313" key="19">
    <source>
        <dbReference type="Proteomes" id="UP001209540"/>
    </source>
</evidence>
<comment type="catalytic activity">
    <reaction evidence="1 14">
        <text>S-ubiquitinyl-[E2 ubiquitin-conjugating enzyme]-L-cysteine + [acceptor protein]-L-lysine = [E2 ubiquitin-conjugating enzyme]-L-cysteine + N(6)-ubiquitinyl-[acceptor protein]-L-lysine.</text>
        <dbReference type="EC" id="2.3.2.27"/>
    </reaction>
</comment>
<evidence type="ECO:0000256" key="1">
    <source>
        <dbReference type="ARBA" id="ARBA00000900"/>
    </source>
</evidence>
<dbReference type="PROSITE" id="PS00518">
    <property type="entry name" value="ZF_RING_1"/>
    <property type="match status" value="1"/>
</dbReference>
<dbReference type="InterPro" id="IPR017907">
    <property type="entry name" value="Znf_RING_CS"/>
</dbReference>
<evidence type="ECO:0000256" key="14">
    <source>
        <dbReference type="RuleBase" id="RU365038"/>
    </source>
</evidence>
<proteinExistence type="inferred from homology"/>
<dbReference type="InterPro" id="IPR013083">
    <property type="entry name" value="Znf_RING/FYVE/PHD"/>
</dbReference>
<keyword evidence="11 14" id="KW-0175">Coiled coil</keyword>
<evidence type="ECO:0000256" key="10">
    <source>
        <dbReference type="ARBA" id="ARBA00022853"/>
    </source>
</evidence>
<sequence>MSASPIDKKRRWMESSDGSSLSNDTSTISRPPLKKRFTANGKISISTPSQTTSDQPSSSSSTTLISPQARDEQIIAEHEQLPKDVLVRRMRSTKDEVNTLETQIEQLNDQCKDLEVYRSVIRIQWNMLQNDILIFSRALVDVNNNAVQDIPSDELDNDRLGQELHKSRTSIRDIGMRLLDFIRLWMKRSDQLDIQNGQSQVHQWVREEIQQLRTSYDKSRSLSKEMEQRYQHLFERSNNALNEIRTKEEQLDQAEEGLYEYTEKLAQAEKRYDRIESKSVAALVANGFITGKQESATQNDESPVNNIPPTPITAAAATTTTTTTTTTQLGETVETETGAQNETRKIQEQQLIVDTRVKELEDLRRERQSLLDDMDRLQNEFGLLSAEKLMTTEYYKTLELSVEHYRSRELYLTEMKSQLIDELREIKLERKKFEDDIDSEKKAQRVAMDNETERLETALARIKKQRDDYQLRVNDYMNKKEREKQDHDQTMKDIDNEADHISRLETQLSSLRTLIKSCEQGNAENPLNETVKAFGKLYTRLNNAKATVRYLEQKLNPDPTRATNENDLNPGDVELLRQRLAFWIEGSGQASVTDMYKTIKTLMAKVDEQAPKAEKLQLLVDFFQKNESQLMTQIDRAGAIFTQLEEQSSKAVFDLSHLNEQKNKLEAEKFKFGHTFANLKMHKDTNMEMVIESRRTSEQQVQSIRDLEGEVKDLETEIHDKESKCRHLVESLEDRRTDVEDLQHQCNELRIQLEHSDHFLHELQGMVKDKTRVLDEEKQLRKKVEDDYSKMQRKWNLTAQGESPEEEQLAEECEELRMLLKCGACHNHIRTRILARCMHTFCKQCIDTRLETRQRRCPTCSEPFGVSDVRQFFL</sequence>
<keyword evidence="6 14" id="KW-0479">Metal-binding</keyword>
<dbReference type="AlphaFoldDB" id="A0AAD5K1M8"/>
<dbReference type="Gene3D" id="3.30.40.10">
    <property type="entry name" value="Zinc/RING finger domain, C3HC4 (zinc finger)"/>
    <property type="match status" value="1"/>
</dbReference>
<feature type="coiled-coil region" evidence="15">
    <location>
        <begin position="353"/>
        <end position="387"/>
    </location>
</feature>
<dbReference type="InterPro" id="IPR013956">
    <property type="entry name" value="E3_ubiquit_lig_Bre1"/>
</dbReference>
<evidence type="ECO:0000256" key="5">
    <source>
        <dbReference type="ARBA" id="ARBA00022679"/>
    </source>
</evidence>
<reference evidence="18" key="2">
    <citation type="submission" date="2023-02" db="EMBL/GenBank/DDBJ databases">
        <authorList>
            <consortium name="DOE Joint Genome Institute"/>
            <person name="Mondo S.J."/>
            <person name="Chang Y."/>
            <person name="Wang Y."/>
            <person name="Ahrendt S."/>
            <person name="Andreopoulos W."/>
            <person name="Barry K."/>
            <person name="Beard J."/>
            <person name="Benny G.L."/>
            <person name="Blankenship S."/>
            <person name="Bonito G."/>
            <person name="Cuomo C."/>
            <person name="Desiro A."/>
            <person name="Gervers K.A."/>
            <person name="Hundley H."/>
            <person name="Kuo A."/>
            <person name="LaButti K."/>
            <person name="Lang B.F."/>
            <person name="Lipzen A."/>
            <person name="O'Donnell K."/>
            <person name="Pangilinan J."/>
            <person name="Reynolds N."/>
            <person name="Sandor L."/>
            <person name="Smith M.W."/>
            <person name="Tsang A."/>
            <person name="Grigoriev I.V."/>
            <person name="Stajich J.E."/>
            <person name="Spatafora J.W."/>
        </authorList>
    </citation>
    <scope>NUCLEOTIDE SEQUENCE</scope>
    <source>
        <strain evidence="18">RSA 2281</strain>
    </source>
</reference>
<dbReference type="PANTHER" id="PTHR23163">
    <property type="entry name" value="RING FINGER PROTEIN-RELATED"/>
    <property type="match status" value="1"/>
</dbReference>
<evidence type="ECO:0000256" key="11">
    <source>
        <dbReference type="ARBA" id="ARBA00023054"/>
    </source>
</evidence>